<evidence type="ECO:0000313" key="6">
    <source>
        <dbReference type="EMBL" id="TVY08618.1"/>
    </source>
</evidence>
<keyword evidence="4" id="KW-0804">Transcription</keyword>
<organism evidence="6 7">
    <name type="scientific">Paenibacillus cremeus</name>
    <dbReference type="NCBI Taxonomy" id="2163881"/>
    <lineage>
        <taxon>Bacteria</taxon>
        <taxon>Bacillati</taxon>
        <taxon>Bacillota</taxon>
        <taxon>Bacilli</taxon>
        <taxon>Bacillales</taxon>
        <taxon>Paenibacillaceae</taxon>
        <taxon>Paenibacillus</taxon>
    </lineage>
</organism>
<evidence type="ECO:0000313" key="7">
    <source>
        <dbReference type="Proteomes" id="UP000317036"/>
    </source>
</evidence>
<dbReference type="SUPFAM" id="SSF47413">
    <property type="entry name" value="lambda repressor-like DNA-binding domains"/>
    <property type="match status" value="1"/>
</dbReference>
<keyword evidence="1" id="KW-0678">Repressor</keyword>
<dbReference type="GO" id="GO:0003700">
    <property type="term" value="F:DNA-binding transcription factor activity"/>
    <property type="evidence" value="ECO:0007669"/>
    <property type="project" value="TreeGrafter"/>
</dbReference>
<evidence type="ECO:0000256" key="4">
    <source>
        <dbReference type="ARBA" id="ARBA00023163"/>
    </source>
</evidence>
<dbReference type="SMART" id="SM00354">
    <property type="entry name" value="HTH_LACI"/>
    <property type="match status" value="1"/>
</dbReference>
<keyword evidence="3" id="KW-0238">DNA-binding</keyword>
<dbReference type="Gene3D" id="1.10.260.40">
    <property type="entry name" value="lambda repressor-like DNA-binding domains"/>
    <property type="match status" value="1"/>
</dbReference>
<dbReference type="Pfam" id="PF13377">
    <property type="entry name" value="Peripla_BP_3"/>
    <property type="match status" value="1"/>
</dbReference>
<keyword evidence="2" id="KW-0805">Transcription regulation</keyword>
<sequence>MPIRKEVTLKTIAKTLGVTVQTVSKALKGKPGMSEATRQRIVQTAEELGYYTSDQIRSLKLDYIAPYPTKRLRFVLVQTQEGLAFHRLLLQGLQDRFIAFGHQIELLMLPREIKEQHMEAWLEDSGLAYADGIFIAPSIVPETWEPHLFRLQQPRILLNFPPPGVKIDSVIWDVYEAAYQAVAYLFSLGHRRIMYVGDIHQQRGFILRWQAFGYAMDRFGAEVDPGIHSIGQRRNRPWQEQLMQQLECYKPSAMICGINDEVPIVYRLCQELGWRVPEDVSLIGFLNEQPESLPLFTRPLLPICETGYRAADRMLWRIANPTLPFEHIRIQSDLFVGSTTAVPSADRR</sequence>
<dbReference type="PANTHER" id="PTHR30146:SF148">
    <property type="entry name" value="HTH-TYPE TRANSCRIPTIONAL REPRESSOR PURR-RELATED"/>
    <property type="match status" value="1"/>
</dbReference>
<dbReference type="InterPro" id="IPR000843">
    <property type="entry name" value="HTH_LacI"/>
</dbReference>
<proteinExistence type="predicted"/>
<dbReference type="SUPFAM" id="SSF53822">
    <property type="entry name" value="Periplasmic binding protein-like I"/>
    <property type="match status" value="1"/>
</dbReference>
<evidence type="ECO:0000256" key="1">
    <source>
        <dbReference type="ARBA" id="ARBA00022491"/>
    </source>
</evidence>
<evidence type="ECO:0000256" key="2">
    <source>
        <dbReference type="ARBA" id="ARBA00023015"/>
    </source>
</evidence>
<dbReference type="InterPro" id="IPR028082">
    <property type="entry name" value="Peripla_BP_I"/>
</dbReference>
<dbReference type="InterPro" id="IPR010982">
    <property type="entry name" value="Lambda_DNA-bd_dom_sf"/>
</dbReference>
<name>A0A559K917_9BACL</name>
<keyword evidence="7" id="KW-1185">Reference proteome</keyword>
<dbReference type="Pfam" id="PF00356">
    <property type="entry name" value="LacI"/>
    <property type="match status" value="1"/>
</dbReference>
<accession>A0A559K917</accession>
<comment type="caution">
    <text evidence="6">The sequence shown here is derived from an EMBL/GenBank/DDBJ whole genome shotgun (WGS) entry which is preliminary data.</text>
</comment>
<evidence type="ECO:0000259" key="5">
    <source>
        <dbReference type="PROSITE" id="PS50932"/>
    </source>
</evidence>
<gene>
    <name evidence="6" type="ORF">FPZ49_17460</name>
</gene>
<protein>
    <submittedName>
        <fullName evidence="6">LacI family transcriptional regulator</fullName>
    </submittedName>
</protein>
<dbReference type="CDD" id="cd01392">
    <property type="entry name" value="HTH_LacI"/>
    <property type="match status" value="1"/>
</dbReference>
<dbReference type="PANTHER" id="PTHR30146">
    <property type="entry name" value="LACI-RELATED TRANSCRIPTIONAL REPRESSOR"/>
    <property type="match status" value="1"/>
</dbReference>
<feature type="domain" description="HTH lacI-type" evidence="5">
    <location>
        <begin position="7"/>
        <end position="61"/>
    </location>
</feature>
<dbReference type="RefSeq" id="WP_144849220.1">
    <property type="nucleotide sequence ID" value="NZ_VNJI01000021.1"/>
</dbReference>
<dbReference type="GO" id="GO:0000976">
    <property type="term" value="F:transcription cis-regulatory region binding"/>
    <property type="evidence" value="ECO:0007669"/>
    <property type="project" value="TreeGrafter"/>
</dbReference>
<dbReference type="OrthoDB" id="2526930at2"/>
<dbReference type="EMBL" id="VNJI01000021">
    <property type="protein sequence ID" value="TVY08618.1"/>
    <property type="molecule type" value="Genomic_DNA"/>
</dbReference>
<dbReference type="Proteomes" id="UP000317036">
    <property type="component" value="Unassembled WGS sequence"/>
</dbReference>
<reference evidence="6 7" key="1">
    <citation type="submission" date="2019-07" db="EMBL/GenBank/DDBJ databases">
        <authorList>
            <person name="Kim J."/>
        </authorList>
    </citation>
    <scope>NUCLEOTIDE SEQUENCE [LARGE SCALE GENOMIC DNA]</scope>
    <source>
        <strain evidence="6 7">JC52</strain>
    </source>
</reference>
<dbReference type="InterPro" id="IPR046335">
    <property type="entry name" value="LacI/GalR-like_sensor"/>
</dbReference>
<dbReference type="Gene3D" id="3.40.50.2300">
    <property type="match status" value="2"/>
</dbReference>
<dbReference type="PROSITE" id="PS50932">
    <property type="entry name" value="HTH_LACI_2"/>
    <property type="match status" value="1"/>
</dbReference>
<evidence type="ECO:0000256" key="3">
    <source>
        <dbReference type="ARBA" id="ARBA00023125"/>
    </source>
</evidence>
<dbReference type="AlphaFoldDB" id="A0A559K917"/>